<evidence type="ECO:0000256" key="10">
    <source>
        <dbReference type="SAM" id="Phobius"/>
    </source>
</evidence>
<dbReference type="OrthoDB" id="166803at2759"/>
<evidence type="ECO:0000256" key="6">
    <source>
        <dbReference type="ARBA" id="ARBA00022692"/>
    </source>
</evidence>
<evidence type="ECO:0000256" key="9">
    <source>
        <dbReference type="ARBA" id="ARBA00023136"/>
    </source>
</evidence>
<keyword evidence="7 10" id="KW-1133">Transmembrane helix</keyword>
<evidence type="ECO:0000256" key="2">
    <source>
        <dbReference type="ARBA" id="ARBA00004653"/>
    </source>
</evidence>
<evidence type="ECO:0000256" key="7">
    <source>
        <dbReference type="ARBA" id="ARBA00022989"/>
    </source>
</evidence>
<dbReference type="Pfam" id="PF09335">
    <property type="entry name" value="VTT_dom"/>
    <property type="match status" value="1"/>
</dbReference>
<feature type="transmembrane region" description="Helical" evidence="10">
    <location>
        <begin position="198"/>
        <end position="221"/>
    </location>
</feature>
<protein>
    <recommendedName>
        <fullName evidence="4">Golgi apparatus membrane protein TVP38</fullName>
    </recommendedName>
    <alternativeName>
        <fullName evidence="5">Golgi apparatus membrane protein tvp38</fullName>
    </alternativeName>
</protein>
<evidence type="ECO:0000256" key="3">
    <source>
        <dbReference type="ARBA" id="ARBA00008640"/>
    </source>
</evidence>
<dbReference type="GO" id="GO:0000139">
    <property type="term" value="C:Golgi membrane"/>
    <property type="evidence" value="ECO:0007669"/>
    <property type="project" value="UniProtKB-SubCell"/>
</dbReference>
<evidence type="ECO:0000259" key="11">
    <source>
        <dbReference type="Pfam" id="PF09335"/>
    </source>
</evidence>
<accession>A0A8H6WUM8</accession>
<keyword evidence="9 10" id="KW-0472">Membrane</keyword>
<comment type="similarity">
    <text evidence="3">Belongs to the TVP38/TMEM64 family.</text>
</comment>
<feature type="transmembrane region" description="Helical" evidence="10">
    <location>
        <begin position="233"/>
        <end position="253"/>
    </location>
</feature>
<reference evidence="12" key="1">
    <citation type="submission" date="2020-05" db="EMBL/GenBank/DDBJ databases">
        <title>Mycena genomes resolve the evolution of fungal bioluminescence.</title>
        <authorList>
            <person name="Tsai I.J."/>
        </authorList>
    </citation>
    <scope>NUCLEOTIDE SEQUENCE</scope>
    <source>
        <strain evidence="12">CCC161011</strain>
    </source>
</reference>
<comment type="caution">
    <text evidence="12">The sequence shown here is derived from an EMBL/GenBank/DDBJ whole genome shotgun (WGS) entry which is preliminary data.</text>
</comment>
<dbReference type="PANTHER" id="PTHR47549:SF2">
    <property type="entry name" value="GOLGI APPARATUS MEMBRANE PROTEIN TVP38"/>
    <property type="match status" value="1"/>
</dbReference>
<keyword evidence="6 10" id="KW-0812">Transmembrane</keyword>
<comment type="subcellular location">
    <subcellularLocation>
        <location evidence="2">Golgi apparatus membrane</location>
        <topology evidence="2">Multi-pass membrane protein</topology>
    </subcellularLocation>
</comment>
<evidence type="ECO:0000256" key="8">
    <source>
        <dbReference type="ARBA" id="ARBA00023034"/>
    </source>
</evidence>
<feature type="transmembrane region" description="Helical" evidence="10">
    <location>
        <begin position="70"/>
        <end position="89"/>
    </location>
</feature>
<proteinExistence type="inferred from homology"/>
<keyword evidence="13" id="KW-1185">Reference proteome</keyword>
<organism evidence="12 13">
    <name type="scientific">Mycena venus</name>
    <dbReference type="NCBI Taxonomy" id="2733690"/>
    <lineage>
        <taxon>Eukaryota</taxon>
        <taxon>Fungi</taxon>
        <taxon>Dikarya</taxon>
        <taxon>Basidiomycota</taxon>
        <taxon>Agaricomycotina</taxon>
        <taxon>Agaricomycetes</taxon>
        <taxon>Agaricomycetidae</taxon>
        <taxon>Agaricales</taxon>
        <taxon>Marasmiineae</taxon>
        <taxon>Mycenaceae</taxon>
        <taxon>Mycena</taxon>
    </lineage>
</organism>
<feature type="domain" description="VTT" evidence="11">
    <location>
        <begin position="110"/>
        <end position="219"/>
    </location>
</feature>
<evidence type="ECO:0000313" key="12">
    <source>
        <dbReference type="EMBL" id="KAF7328925.1"/>
    </source>
</evidence>
<feature type="transmembrane region" description="Helical" evidence="10">
    <location>
        <begin position="109"/>
        <end position="138"/>
    </location>
</feature>
<gene>
    <name evidence="12" type="ORF">MVEN_02522400</name>
</gene>
<dbReference type="EMBL" id="JACAZI010000034">
    <property type="protein sequence ID" value="KAF7328925.1"/>
    <property type="molecule type" value="Genomic_DNA"/>
</dbReference>
<evidence type="ECO:0000256" key="4">
    <source>
        <dbReference type="ARBA" id="ARBA00013533"/>
    </source>
</evidence>
<sequence length="286" mass="31494">MSTTLTAPDPVYGYPPSFESSLSTFNPSKVNNGPSTDNLIRTISRTPSPTPSEYNLLHGIKEEKTLKEKIKSYGFTAVVIAIAILFAIYTKDIVKALKPETNWLHDHPAGALIPIAILIIISFPPVFGILLGEVANFFTFKYACSVRAKKFEAKNMEYGLLAHVVRNGSFWVILIIRYSTVPSHFATAVFATVGVKFWIFFAAAVLSLPTQFVPAYVGYCLQPSVKNDETSKTVENVVLGVAVASTIGAHILIQRKMKVATPDFIYARRKARQANDQVPLNHLSEA</sequence>
<name>A0A8H6WUM8_9AGAR</name>
<dbReference type="AlphaFoldDB" id="A0A8H6WUM8"/>
<dbReference type="Proteomes" id="UP000620124">
    <property type="component" value="Unassembled WGS sequence"/>
</dbReference>
<dbReference type="InterPro" id="IPR032816">
    <property type="entry name" value="VTT_dom"/>
</dbReference>
<dbReference type="PANTHER" id="PTHR47549">
    <property type="entry name" value="GOLGI APPARATUS MEMBRANE PROTEIN TVP38-RELATED"/>
    <property type="match status" value="1"/>
</dbReference>
<evidence type="ECO:0000256" key="5">
    <source>
        <dbReference type="ARBA" id="ARBA00020673"/>
    </source>
</evidence>
<keyword evidence="8" id="KW-0333">Golgi apparatus</keyword>
<evidence type="ECO:0000256" key="1">
    <source>
        <dbReference type="ARBA" id="ARBA00002978"/>
    </source>
</evidence>
<evidence type="ECO:0000313" key="13">
    <source>
        <dbReference type="Proteomes" id="UP000620124"/>
    </source>
</evidence>
<comment type="function">
    <text evidence="1">Golgi membrane protein involved in vesicular trafficking and spindle migration.</text>
</comment>
<dbReference type="InterPro" id="IPR051076">
    <property type="entry name" value="Golgi_membrane_TVP38/TMEM64"/>
</dbReference>